<accession>A0ABU9U9Y3</accession>
<dbReference type="NCBIfam" id="NF001138">
    <property type="entry name" value="PRK00143.1"/>
    <property type="match status" value="1"/>
</dbReference>
<dbReference type="InterPro" id="IPR014729">
    <property type="entry name" value="Rossmann-like_a/b/a_fold"/>
</dbReference>
<feature type="domain" description="tRNA-specific 2-thiouridylase MnmA-like C-terminal" evidence="10">
    <location>
        <begin position="284"/>
        <end position="357"/>
    </location>
</feature>
<dbReference type="Gene3D" id="2.40.30.10">
    <property type="entry name" value="Translation factors"/>
    <property type="match status" value="1"/>
</dbReference>
<dbReference type="Pfam" id="PF20258">
    <property type="entry name" value="tRNA_Me_trans_C"/>
    <property type="match status" value="1"/>
</dbReference>
<evidence type="ECO:0000256" key="6">
    <source>
        <dbReference type="ARBA" id="ARBA00022884"/>
    </source>
</evidence>
<keyword evidence="4 9" id="KW-0547">Nucleotide-binding</keyword>
<evidence type="ECO:0000259" key="10">
    <source>
        <dbReference type="Pfam" id="PF20258"/>
    </source>
</evidence>
<feature type="site" description="Interaction with tRNA" evidence="9">
    <location>
        <position position="130"/>
    </location>
</feature>
<feature type="binding site" evidence="9">
    <location>
        <position position="129"/>
    </location>
    <ligand>
        <name>ATP</name>
        <dbReference type="ChEBI" id="CHEBI:30616"/>
    </ligand>
</feature>
<dbReference type="InterPro" id="IPR004506">
    <property type="entry name" value="MnmA-like"/>
</dbReference>
<keyword evidence="2 9" id="KW-0808">Transferase</keyword>
<comment type="similarity">
    <text evidence="9">Belongs to the MnmA/TRMU family.</text>
</comment>
<keyword evidence="7" id="KW-1015">Disulfide bond</keyword>
<evidence type="ECO:0000313" key="12">
    <source>
        <dbReference type="EMBL" id="MEM5947479.1"/>
    </source>
</evidence>
<dbReference type="CDD" id="cd01998">
    <property type="entry name" value="MnmA_TRMU-like"/>
    <property type="match status" value="1"/>
</dbReference>
<keyword evidence="6 9" id="KW-0694">RNA-binding</keyword>
<evidence type="ECO:0000259" key="11">
    <source>
        <dbReference type="Pfam" id="PF20259"/>
    </source>
</evidence>
<dbReference type="PANTHER" id="PTHR11933:SF5">
    <property type="entry name" value="MITOCHONDRIAL TRNA-SPECIFIC 2-THIOURIDYLASE 1"/>
    <property type="match status" value="1"/>
</dbReference>
<dbReference type="Pfam" id="PF03054">
    <property type="entry name" value="tRNA_Me_trans"/>
    <property type="match status" value="1"/>
</dbReference>
<dbReference type="InterPro" id="IPR046885">
    <property type="entry name" value="MnmA-like_C"/>
</dbReference>
<keyword evidence="13" id="KW-1185">Reference proteome</keyword>
<feature type="binding site" evidence="9">
    <location>
        <begin position="13"/>
        <end position="20"/>
    </location>
    <ligand>
        <name>ATP</name>
        <dbReference type="ChEBI" id="CHEBI:30616"/>
    </ligand>
</feature>
<dbReference type="NCBIfam" id="TIGR00420">
    <property type="entry name" value="trmU"/>
    <property type="match status" value="1"/>
</dbReference>
<keyword evidence="3 9" id="KW-0819">tRNA processing</keyword>
<organism evidence="12 13">
    <name type="scientific">Rarispira pelagica</name>
    <dbReference type="NCBI Taxonomy" id="3141764"/>
    <lineage>
        <taxon>Bacteria</taxon>
        <taxon>Pseudomonadati</taxon>
        <taxon>Spirochaetota</taxon>
        <taxon>Spirochaetia</taxon>
        <taxon>Winmispirales</taxon>
        <taxon>Winmispiraceae</taxon>
        <taxon>Rarispira</taxon>
    </lineage>
</organism>
<comment type="catalytic activity">
    <reaction evidence="8 9">
        <text>S-sulfanyl-L-cysteinyl-[protein] + uridine(34) in tRNA + AH2 + ATP = 2-thiouridine(34) in tRNA + L-cysteinyl-[protein] + A + AMP + diphosphate + H(+)</text>
        <dbReference type="Rhea" id="RHEA:47032"/>
        <dbReference type="Rhea" id="RHEA-COMP:10131"/>
        <dbReference type="Rhea" id="RHEA-COMP:11726"/>
        <dbReference type="Rhea" id="RHEA-COMP:11727"/>
        <dbReference type="Rhea" id="RHEA-COMP:11728"/>
        <dbReference type="ChEBI" id="CHEBI:13193"/>
        <dbReference type="ChEBI" id="CHEBI:15378"/>
        <dbReference type="ChEBI" id="CHEBI:17499"/>
        <dbReference type="ChEBI" id="CHEBI:29950"/>
        <dbReference type="ChEBI" id="CHEBI:30616"/>
        <dbReference type="ChEBI" id="CHEBI:33019"/>
        <dbReference type="ChEBI" id="CHEBI:61963"/>
        <dbReference type="ChEBI" id="CHEBI:65315"/>
        <dbReference type="ChEBI" id="CHEBI:87170"/>
        <dbReference type="ChEBI" id="CHEBI:456215"/>
        <dbReference type="EC" id="2.8.1.13"/>
    </reaction>
</comment>
<comment type="caution">
    <text evidence="9">Lacks conserved residue(s) required for the propagation of feature annotation.</text>
</comment>
<feature type="region of interest" description="Interaction with tRNA" evidence="9">
    <location>
        <begin position="309"/>
        <end position="310"/>
    </location>
</feature>
<proteinExistence type="inferred from homology"/>
<evidence type="ECO:0000256" key="4">
    <source>
        <dbReference type="ARBA" id="ARBA00022741"/>
    </source>
</evidence>
<dbReference type="Gene3D" id="3.40.50.620">
    <property type="entry name" value="HUPs"/>
    <property type="match status" value="1"/>
</dbReference>
<feature type="active site" description="Nucleophile" evidence="9">
    <location>
        <position position="104"/>
    </location>
</feature>
<evidence type="ECO:0000313" key="13">
    <source>
        <dbReference type="Proteomes" id="UP001466331"/>
    </source>
</evidence>
<dbReference type="HAMAP" id="MF_00144">
    <property type="entry name" value="tRNA_thiouridyl_MnmA"/>
    <property type="match status" value="1"/>
</dbReference>
<dbReference type="Pfam" id="PF20259">
    <property type="entry name" value="tRNA_Me_trans_M"/>
    <property type="match status" value="1"/>
</dbReference>
<comment type="subcellular location">
    <subcellularLocation>
        <location evidence="9">Cytoplasm</location>
    </subcellularLocation>
</comment>
<evidence type="ECO:0000256" key="5">
    <source>
        <dbReference type="ARBA" id="ARBA00022840"/>
    </source>
</evidence>
<comment type="function">
    <text evidence="9">Catalyzes the 2-thiolation of uridine at the wobble position (U34) of tRNA, leading to the formation of s(2)U34.</text>
</comment>
<dbReference type="InterPro" id="IPR023382">
    <property type="entry name" value="MnmA-like_central_sf"/>
</dbReference>
<keyword evidence="5 9" id="KW-0067">ATP-binding</keyword>
<dbReference type="PANTHER" id="PTHR11933">
    <property type="entry name" value="TRNA 5-METHYLAMINOMETHYL-2-THIOURIDYLATE -METHYLTRANSFERASE"/>
    <property type="match status" value="1"/>
</dbReference>
<feature type="binding site" evidence="9">
    <location>
        <position position="39"/>
    </location>
    <ligand>
        <name>ATP</name>
        <dbReference type="ChEBI" id="CHEBI:30616"/>
    </ligand>
</feature>
<sequence length="361" mass="39900">MQDSRNPSKIVVAMSGGIDSSAVACMLKEKGMEVIGLTFIRIDAPSEVDAEGLSDEAKAAKQVADQLGIQHIVLNLHDLYSDKVLSRAWQEYSTGRTPNPCVLCNRNLKFGFLVKYATENLGADGLATGHYAKLSVSDSSEVFLRRGEDTTKDQTYFLAQTKKEDLARAYFPLGSMIKKDVREYAKKMRLATADRKESQDVCFNTTGLRFGSFLESFFDKKTVPGDIVDEEGNVLGRHEGIHTFTVGQRRGIGIASGKPIYVKAVDADTNRVIVTDNPDRLLSRTVVAEELNWLMPPEKLPERVTAKIRYAHKPSPATVEHTGNSIKLVFDEPQRAITPGQLLVVYDSDRVAVSGFISHTE</sequence>
<evidence type="ECO:0000256" key="8">
    <source>
        <dbReference type="ARBA" id="ARBA00051542"/>
    </source>
</evidence>
<gene>
    <name evidence="9 12" type="primary">mnmA</name>
    <name evidence="12" type="ORF">WKV44_02870</name>
</gene>
<evidence type="ECO:0000256" key="3">
    <source>
        <dbReference type="ARBA" id="ARBA00022694"/>
    </source>
</evidence>
<evidence type="ECO:0000256" key="9">
    <source>
        <dbReference type="HAMAP-Rule" id="MF_00144"/>
    </source>
</evidence>
<comment type="caution">
    <text evidence="12">The sequence shown here is derived from an EMBL/GenBank/DDBJ whole genome shotgun (WGS) entry which is preliminary data.</text>
</comment>
<dbReference type="EC" id="2.8.1.13" evidence="9"/>
<name>A0ABU9U9Y3_9SPIR</name>
<feature type="active site" description="Cysteine persulfide intermediate" evidence="9">
    <location>
        <position position="202"/>
    </location>
</feature>
<dbReference type="Proteomes" id="UP001466331">
    <property type="component" value="Unassembled WGS sequence"/>
</dbReference>
<dbReference type="Gene3D" id="2.30.30.280">
    <property type="entry name" value="Adenine nucleotide alpha hydrolases-like domains"/>
    <property type="match status" value="1"/>
</dbReference>
<feature type="domain" description="tRNA-specific 2-thiouridylase MnmA-like central" evidence="11">
    <location>
        <begin position="212"/>
        <end position="275"/>
    </location>
</feature>
<protein>
    <recommendedName>
        <fullName evidence="9">tRNA-specific 2-thiouridylase MnmA</fullName>
        <ecNumber evidence="9">2.8.1.13</ecNumber>
    </recommendedName>
</protein>
<evidence type="ECO:0000256" key="7">
    <source>
        <dbReference type="ARBA" id="ARBA00023157"/>
    </source>
</evidence>
<dbReference type="SUPFAM" id="SSF52402">
    <property type="entry name" value="Adenine nucleotide alpha hydrolases-like"/>
    <property type="match status" value="1"/>
</dbReference>
<keyword evidence="1 9" id="KW-0820">tRNA-binding</keyword>
<feature type="region of interest" description="Interaction with tRNA" evidence="9">
    <location>
        <begin position="152"/>
        <end position="154"/>
    </location>
</feature>
<feature type="site" description="Interaction with tRNA" evidence="9">
    <location>
        <position position="341"/>
    </location>
</feature>
<keyword evidence="9" id="KW-0963">Cytoplasm</keyword>
<dbReference type="GO" id="GO:0103016">
    <property type="term" value="F:tRNA-uridine 2-sulfurtransferase activity"/>
    <property type="evidence" value="ECO:0007669"/>
    <property type="project" value="UniProtKB-EC"/>
</dbReference>
<dbReference type="InterPro" id="IPR046884">
    <property type="entry name" value="MnmA-like_central"/>
</dbReference>
<dbReference type="EMBL" id="JBCHKQ010000001">
    <property type="protein sequence ID" value="MEM5947479.1"/>
    <property type="molecule type" value="Genomic_DNA"/>
</dbReference>
<dbReference type="RefSeq" id="WP_420068927.1">
    <property type="nucleotide sequence ID" value="NZ_JBCHKQ010000001.1"/>
</dbReference>
<evidence type="ECO:0000256" key="1">
    <source>
        <dbReference type="ARBA" id="ARBA00022555"/>
    </source>
</evidence>
<evidence type="ECO:0000256" key="2">
    <source>
        <dbReference type="ARBA" id="ARBA00022679"/>
    </source>
</evidence>
<reference evidence="12 13" key="1">
    <citation type="submission" date="2024-03" db="EMBL/GenBank/DDBJ databases">
        <title>Ignisphaera cupida sp. nov., a hyperthermophilic hydrolytic archaeon from a hot spring of Kamchatka, and proposal of Ignisphaeraceae fam. nov.</title>
        <authorList>
            <person name="Podosokorskaya O.A."/>
            <person name="Elcheninov A.G."/>
            <person name="Maltseva A.I."/>
            <person name="Zayulina K.S."/>
            <person name="Novikov A."/>
            <person name="Merkel A.Y."/>
        </authorList>
    </citation>
    <scope>NUCLEOTIDE SEQUENCE [LARGE SCALE GENOMIC DNA]</scope>
    <source>
        <strain evidence="12 13">38H-sp</strain>
    </source>
</reference>